<feature type="domain" description="Metalloenzyme" evidence="9">
    <location>
        <begin position="25"/>
        <end position="539"/>
    </location>
</feature>
<comment type="cofactor">
    <cofactor evidence="1">
        <name>Mn(2+)</name>
        <dbReference type="ChEBI" id="CHEBI:29035"/>
    </cofactor>
</comment>
<evidence type="ECO:0000256" key="5">
    <source>
        <dbReference type="ARBA" id="ARBA00022723"/>
    </source>
</evidence>
<dbReference type="EC" id="5.4.2.12" evidence="4"/>
<dbReference type="UniPathway" id="UPA00109">
    <property type="reaction ID" value="UER00186"/>
</dbReference>
<dbReference type="SUPFAM" id="SSF64158">
    <property type="entry name" value="2,3-Bisphosphoglycerate-independent phosphoglycerate mutase, substrate-binding domain"/>
    <property type="match status" value="1"/>
</dbReference>
<evidence type="ECO:0000259" key="9">
    <source>
        <dbReference type="Pfam" id="PF01676"/>
    </source>
</evidence>
<gene>
    <name evidence="11" type="primary">pgm</name>
    <name evidence="11" type="ORF">CARN6_0059</name>
</gene>
<evidence type="ECO:0000256" key="8">
    <source>
        <dbReference type="ARBA" id="ARBA00023235"/>
    </source>
</evidence>
<feature type="domain" description="BPG-independent PGAM N-terminal" evidence="10">
    <location>
        <begin position="102"/>
        <end position="337"/>
    </location>
</feature>
<evidence type="ECO:0000256" key="6">
    <source>
        <dbReference type="ARBA" id="ARBA00023152"/>
    </source>
</evidence>
<evidence type="ECO:0000256" key="1">
    <source>
        <dbReference type="ARBA" id="ARBA00001936"/>
    </source>
</evidence>
<dbReference type="PANTHER" id="PTHR31637:SF0">
    <property type="entry name" value="2,3-BISPHOSPHOGLYCERATE-INDEPENDENT PHOSPHOGLYCERATE MUTASE"/>
    <property type="match status" value="1"/>
</dbReference>
<evidence type="ECO:0000256" key="2">
    <source>
        <dbReference type="ARBA" id="ARBA00004798"/>
    </source>
</evidence>
<dbReference type="Gene3D" id="3.40.1450.10">
    <property type="entry name" value="BPG-independent phosphoglycerate mutase, domain B"/>
    <property type="match status" value="1"/>
</dbReference>
<dbReference type="GO" id="GO:0006096">
    <property type="term" value="P:glycolytic process"/>
    <property type="evidence" value="ECO:0007669"/>
    <property type="project" value="UniProtKB-UniPathway"/>
</dbReference>
<dbReference type="PIRSF" id="PIRSF001492">
    <property type="entry name" value="IPGAM"/>
    <property type="match status" value="1"/>
</dbReference>
<dbReference type="Pfam" id="PF06415">
    <property type="entry name" value="iPGM_N"/>
    <property type="match status" value="1"/>
</dbReference>
<sequence>MFVQVRSFFFYLPAKDNAVPIRKRPLVLTILDGWGYSARTENNAIALARKPTYDKLLAEYPNTLIRASEHFVGLPDGQMGNSEVGHLNIGAGRVVRMDITRIDQLIADDEFTHFPAIAQAMQRAREGDSQLHLLGLLSDGGVHSHQEHLYALLRAAKAHGVTRVLVHAFMDGRDTLPTNGVNYIARLQAKMAEYGVGKLASVSGRYYAMDRDRKWDRERKAFDAMVAGRAEGGATSDPIALLKERYHNGITDEFTIPFVVTGADGKPNGVIRDEDVCINFNFRADRARQITRVLTRESGLNEAGGRNLDAWESLDEQIPRAEIPKRLYYLCMTQYDKAYKLPLVILPESMDNLLANVLGAAQMRNLRVAETEKYAHVTYFFNGGIETPFLGEDRTLIQSKKVATYDLAPEMSADGIGDTIVKAIEDTAFDLVIANFANADMVGHSGQLEPTIRAVEAVDEQLGRIYKALREHDGAWLITADHGNAEQMVDPVTGGPHTAHTTNPVPLIYVGADAARYTLRADGSLRDISPTLINLLGMELPKQMTGGDLRVIRHFSASTI</sequence>
<dbReference type="NCBIfam" id="TIGR01307">
    <property type="entry name" value="pgm_bpd_ind"/>
    <property type="match status" value="1"/>
</dbReference>
<dbReference type="InterPro" id="IPR011258">
    <property type="entry name" value="BPG-indep_PGM_N"/>
</dbReference>
<dbReference type="CDD" id="cd16010">
    <property type="entry name" value="iPGM"/>
    <property type="match status" value="1"/>
</dbReference>
<dbReference type="InterPro" id="IPR036646">
    <property type="entry name" value="PGAM_B_sf"/>
</dbReference>
<dbReference type="Gene3D" id="3.40.720.10">
    <property type="entry name" value="Alkaline Phosphatase, subunit A"/>
    <property type="match status" value="1"/>
</dbReference>
<evidence type="ECO:0000259" key="10">
    <source>
        <dbReference type="Pfam" id="PF06415"/>
    </source>
</evidence>
<dbReference type="GO" id="GO:0005829">
    <property type="term" value="C:cytosol"/>
    <property type="evidence" value="ECO:0007669"/>
    <property type="project" value="TreeGrafter"/>
</dbReference>
<dbReference type="FunFam" id="3.40.1450.10:FF:000002">
    <property type="entry name" value="2,3-bisphosphoglycerate-independent phosphoglycerate mutase"/>
    <property type="match status" value="1"/>
</dbReference>
<organism evidence="11">
    <name type="scientific">mine drainage metagenome</name>
    <dbReference type="NCBI Taxonomy" id="410659"/>
    <lineage>
        <taxon>unclassified sequences</taxon>
        <taxon>metagenomes</taxon>
        <taxon>ecological metagenomes</taxon>
    </lineage>
</organism>
<keyword evidence="7" id="KW-0464">Manganese</keyword>
<dbReference type="PANTHER" id="PTHR31637">
    <property type="entry name" value="2,3-BISPHOSPHOGLYCERATE-INDEPENDENT PHOSPHOGLYCERATE MUTASE"/>
    <property type="match status" value="1"/>
</dbReference>
<reference evidence="11" key="1">
    <citation type="submission" date="2009-10" db="EMBL/GenBank/DDBJ databases">
        <title>Diversity of trophic interactions inside an arsenic-rich microbial ecosystem.</title>
        <authorList>
            <person name="Bertin P.N."/>
            <person name="Heinrich-Salmeron A."/>
            <person name="Pelletier E."/>
            <person name="Goulhen-Chollet F."/>
            <person name="Arsene-Ploetze F."/>
            <person name="Gallien S."/>
            <person name="Calteau A."/>
            <person name="Vallenet D."/>
            <person name="Casiot C."/>
            <person name="Chane-Woon-Ming B."/>
            <person name="Giloteaux L."/>
            <person name="Barakat M."/>
            <person name="Bonnefoy V."/>
            <person name="Bruneel O."/>
            <person name="Chandler M."/>
            <person name="Cleiss J."/>
            <person name="Duran R."/>
            <person name="Elbaz-Poulichet F."/>
            <person name="Fonknechten N."/>
            <person name="Lauga B."/>
            <person name="Mornico D."/>
            <person name="Ortet P."/>
            <person name="Schaeffer C."/>
            <person name="Siguier P."/>
            <person name="Alexander Thil Smith A."/>
            <person name="Van Dorsselaer A."/>
            <person name="Weissenbach J."/>
            <person name="Medigue C."/>
            <person name="Le Paslier D."/>
        </authorList>
    </citation>
    <scope>NUCLEOTIDE SEQUENCE</scope>
</reference>
<dbReference type="InterPro" id="IPR006124">
    <property type="entry name" value="Metalloenzyme"/>
</dbReference>
<dbReference type="GO" id="GO:0004619">
    <property type="term" value="F:phosphoglycerate mutase activity"/>
    <property type="evidence" value="ECO:0007669"/>
    <property type="project" value="UniProtKB-EC"/>
</dbReference>
<evidence type="ECO:0000256" key="7">
    <source>
        <dbReference type="ARBA" id="ARBA00023211"/>
    </source>
</evidence>
<evidence type="ECO:0000256" key="4">
    <source>
        <dbReference type="ARBA" id="ARBA00012026"/>
    </source>
</evidence>
<dbReference type="HAMAP" id="MF_01038">
    <property type="entry name" value="GpmI"/>
    <property type="match status" value="1"/>
</dbReference>
<evidence type="ECO:0000313" key="11">
    <source>
        <dbReference type="EMBL" id="CBI06788.1"/>
    </source>
</evidence>
<dbReference type="GO" id="GO:0006007">
    <property type="term" value="P:glucose catabolic process"/>
    <property type="evidence" value="ECO:0007669"/>
    <property type="project" value="InterPro"/>
</dbReference>
<keyword evidence="8 11" id="KW-0413">Isomerase</keyword>
<proteinExistence type="inferred from homology"/>
<keyword evidence="6" id="KW-0324">Glycolysis</keyword>
<comment type="caution">
    <text evidence="11">The sequence shown here is derived from an EMBL/GenBank/DDBJ whole genome shotgun (WGS) entry which is preliminary data.</text>
</comment>
<dbReference type="AlphaFoldDB" id="E6QHS4"/>
<protein>
    <recommendedName>
        <fullName evidence="4">phosphoglycerate mutase (2,3-diphosphoglycerate-independent)</fullName>
        <ecNumber evidence="4">5.4.2.12</ecNumber>
    </recommendedName>
</protein>
<dbReference type="EMBL" id="CABQ01000020">
    <property type="protein sequence ID" value="CBI06788.1"/>
    <property type="molecule type" value="Genomic_DNA"/>
</dbReference>
<accession>E6QHS4</accession>
<dbReference type="GO" id="GO:0030145">
    <property type="term" value="F:manganese ion binding"/>
    <property type="evidence" value="ECO:0007669"/>
    <property type="project" value="InterPro"/>
</dbReference>
<comment type="pathway">
    <text evidence="2">Carbohydrate degradation; glycolysis; pyruvate from D-glyceraldehyde 3-phosphate: step 3/5.</text>
</comment>
<keyword evidence="5" id="KW-0479">Metal-binding</keyword>
<dbReference type="Pfam" id="PF01676">
    <property type="entry name" value="Metalloenzyme"/>
    <property type="match status" value="1"/>
</dbReference>
<name>E6QHS4_9ZZZZ</name>
<dbReference type="InterPro" id="IPR005995">
    <property type="entry name" value="Pgm_bpd_ind"/>
</dbReference>
<dbReference type="InterPro" id="IPR017850">
    <property type="entry name" value="Alkaline_phosphatase_core_sf"/>
</dbReference>
<evidence type="ECO:0000256" key="3">
    <source>
        <dbReference type="ARBA" id="ARBA00008819"/>
    </source>
</evidence>
<dbReference type="SUPFAM" id="SSF53649">
    <property type="entry name" value="Alkaline phosphatase-like"/>
    <property type="match status" value="1"/>
</dbReference>
<comment type="similarity">
    <text evidence="3">Belongs to the BPG-independent phosphoglycerate mutase family.</text>
</comment>